<feature type="transmembrane region" description="Helical" evidence="1">
    <location>
        <begin position="163"/>
        <end position="193"/>
    </location>
</feature>
<accession>A0ABW5RVT9</accession>
<feature type="transmembrane region" description="Helical" evidence="1">
    <location>
        <begin position="213"/>
        <end position="231"/>
    </location>
</feature>
<dbReference type="RefSeq" id="WP_377937097.1">
    <property type="nucleotide sequence ID" value="NZ_JBHUMF010000031.1"/>
</dbReference>
<reference evidence="3" key="1">
    <citation type="journal article" date="2019" name="Int. J. Syst. Evol. Microbiol.">
        <title>The Global Catalogue of Microorganisms (GCM) 10K type strain sequencing project: providing services to taxonomists for standard genome sequencing and annotation.</title>
        <authorList>
            <consortium name="The Broad Institute Genomics Platform"/>
            <consortium name="The Broad Institute Genome Sequencing Center for Infectious Disease"/>
            <person name="Wu L."/>
            <person name="Ma J."/>
        </authorList>
    </citation>
    <scope>NUCLEOTIDE SEQUENCE [LARGE SCALE GENOMIC DNA]</scope>
    <source>
        <strain evidence="3">KCTC 3913</strain>
    </source>
</reference>
<organism evidence="2 3">
    <name type="scientific">Bacillus seohaeanensis</name>
    <dbReference type="NCBI Taxonomy" id="284580"/>
    <lineage>
        <taxon>Bacteria</taxon>
        <taxon>Bacillati</taxon>
        <taxon>Bacillota</taxon>
        <taxon>Bacilli</taxon>
        <taxon>Bacillales</taxon>
        <taxon>Bacillaceae</taxon>
        <taxon>Bacillus</taxon>
    </lineage>
</organism>
<comment type="caution">
    <text evidence="2">The sequence shown here is derived from an EMBL/GenBank/DDBJ whole genome shotgun (WGS) entry which is preliminary data.</text>
</comment>
<dbReference type="Pfam" id="PF03806">
    <property type="entry name" value="ABG_transport"/>
    <property type="match status" value="1"/>
</dbReference>
<feature type="transmembrane region" description="Helical" evidence="1">
    <location>
        <begin position="438"/>
        <end position="457"/>
    </location>
</feature>
<feature type="transmembrane region" description="Helical" evidence="1">
    <location>
        <begin position="31"/>
        <end position="54"/>
    </location>
</feature>
<dbReference type="Proteomes" id="UP001597506">
    <property type="component" value="Unassembled WGS sequence"/>
</dbReference>
<keyword evidence="1" id="KW-0812">Transmembrane</keyword>
<keyword evidence="3" id="KW-1185">Reference proteome</keyword>
<evidence type="ECO:0000256" key="1">
    <source>
        <dbReference type="SAM" id="Phobius"/>
    </source>
</evidence>
<gene>
    <name evidence="2" type="ORF">ACFSUL_16980</name>
</gene>
<dbReference type="InterPro" id="IPR004697">
    <property type="entry name" value="AbgT"/>
</dbReference>
<feature type="transmembrane region" description="Helical" evidence="1">
    <location>
        <begin position="268"/>
        <end position="286"/>
    </location>
</feature>
<keyword evidence="1" id="KW-0472">Membrane</keyword>
<feature type="transmembrane region" description="Helical" evidence="1">
    <location>
        <begin position="413"/>
        <end position="432"/>
    </location>
</feature>
<evidence type="ECO:0000313" key="3">
    <source>
        <dbReference type="Proteomes" id="UP001597506"/>
    </source>
</evidence>
<feature type="transmembrane region" description="Helical" evidence="1">
    <location>
        <begin position="341"/>
        <end position="360"/>
    </location>
</feature>
<name>A0ABW5RVT9_9BACI</name>
<dbReference type="PANTHER" id="PTHR30282">
    <property type="entry name" value="P-AMINOBENZOYL GLUTAMATE TRANSPORTER"/>
    <property type="match status" value="1"/>
</dbReference>
<feature type="transmembrane region" description="Helical" evidence="1">
    <location>
        <begin position="298"/>
        <end position="321"/>
    </location>
</feature>
<sequence length="508" mass="55174">MEPNRSFKKNNLNVLSGIEYLGNRLPHPVGIFLYITIFVIVASWLFSMLGTSAIHPGTNENTVVRSLISVEGIQYILSSMITNFVEFKPLGLVLVFALGIGIAEKVGLFEATIKKTLLKAPKSMITYAVMFIGIMGSITADSAYLIVPPIAAMIFHLFGRHPLAGLAAGIAATGCGFTANLFVGVFDVMLAGISTEIVQTVYPDMVVHAVDNWYFMSASVLILTLVGVFVTEKIVEPRLGKYEGNVEVQIENYDEAETLLINKALRNTLISAIIYSAIVICVFFIPSSPLNGGETGSFLSVLNTLLVLFFIIIGVTFGLTVKKITSFKDMATYMGEAIKDMSGFIVLVFIIAQFIAYLEWSNLTIVTAVKGAELLQSGNVEGIPAILLLVVVTSISSMFITSGSGLWSILGPVVLPMYMLLDFHPAFIQVAYRIGDSVTNMITPMQPFVAVMLGFLMKYDKKAGLGTHIALLLPYTIAFFIAWIIMFAAFALLDIPVGPGVPMYLEGK</sequence>
<feature type="transmembrane region" description="Helical" evidence="1">
    <location>
        <begin position="92"/>
        <end position="113"/>
    </location>
</feature>
<keyword evidence="1" id="KW-1133">Transmembrane helix</keyword>
<feature type="transmembrane region" description="Helical" evidence="1">
    <location>
        <begin position="380"/>
        <end position="401"/>
    </location>
</feature>
<protein>
    <submittedName>
        <fullName evidence="2">AbgT family transporter</fullName>
    </submittedName>
</protein>
<feature type="transmembrane region" description="Helical" evidence="1">
    <location>
        <begin position="125"/>
        <end position="151"/>
    </location>
</feature>
<evidence type="ECO:0000313" key="2">
    <source>
        <dbReference type="EMBL" id="MFD2682435.1"/>
    </source>
</evidence>
<dbReference type="PANTHER" id="PTHR30282:SF0">
    <property type="entry name" value="P-AMINOBENZOYL-GLUTAMATE TRANSPORT PROTEIN"/>
    <property type="match status" value="1"/>
</dbReference>
<dbReference type="EMBL" id="JBHUMF010000031">
    <property type="protein sequence ID" value="MFD2682435.1"/>
    <property type="molecule type" value="Genomic_DNA"/>
</dbReference>
<proteinExistence type="predicted"/>
<feature type="transmembrane region" description="Helical" evidence="1">
    <location>
        <begin position="469"/>
        <end position="493"/>
    </location>
</feature>